<gene>
    <name evidence="1" type="ORF">LJ757_03270</name>
</gene>
<protein>
    <submittedName>
        <fullName evidence="1">Uncharacterized protein</fullName>
    </submittedName>
</protein>
<sequence length="130" mass="14570">MFGRTEVEWQQLQQAAETYLTSVARSRGMTDYSQLNRELTRATGQAPFDFSREADRTAVGRLLGEVSRRSHLEHGVMLSALVTHKNSTNEGAGFYKLAAELGVMPPKPTSDQKLQVMIEQVNKVHATYRS</sequence>
<evidence type="ECO:0000313" key="2">
    <source>
        <dbReference type="Proteomes" id="UP001139158"/>
    </source>
</evidence>
<dbReference type="EMBL" id="JAJFZV010000001">
    <property type="protein sequence ID" value="MCC3296825.1"/>
    <property type="molecule type" value="Genomic_DNA"/>
</dbReference>
<accession>A0A9X1MCI3</accession>
<dbReference type="AlphaFoldDB" id="A0A9X1MCI3"/>
<dbReference type="Proteomes" id="UP001139158">
    <property type="component" value="Unassembled WGS sequence"/>
</dbReference>
<comment type="caution">
    <text evidence="1">The sequence shown here is derived from an EMBL/GenBank/DDBJ whole genome shotgun (WGS) entry which is preliminary data.</text>
</comment>
<dbReference type="RefSeq" id="WP_227894552.1">
    <property type="nucleotide sequence ID" value="NZ_CP099466.1"/>
</dbReference>
<evidence type="ECO:0000313" key="1">
    <source>
        <dbReference type="EMBL" id="MCC3296825.1"/>
    </source>
</evidence>
<proteinExistence type="predicted"/>
<reference evidence="1" key="1">
    <citation type="submission" date="2021-10" db="EMBL/GenBank/DDBJ databases">
        <title>Novel species in genus Arthrobacter.</title>
        <authorList>
            <person name="Liu Y."/>
        </authorList>
    </citation>
    <scope>NUCLEOTIDE SEQUENCE</scope>
    <source>
        <strain evidence="1">Zg-Y453</strain>
    </source>
</reference>
<organism evidence="1 2">
    <name type="scientific">Arthrobacter caoxuetaonis</name>
    <dbReference type="NCBI Taxonomy" id="2886935"/>
    <lineage>
        <taxon>Bacteria</taxon>
        <taxon>Bacillati</taxon>
        <taxon>Actinomycetota</taxon>
        <taxon>Actinomycetes</taxon>
        <taxon>Micrococcales</taxon>
        <taxon>Micrococcaceae</taxon>
        <taxon>Arthrobacter</taxon>
    </lineage>
</organism>
<keyword evidence="2" id="KW-1185">Reference proteome</keyword>
<name>A0A9X1MCI3_9MICC</name>